<keyword evidence="2" id="KW-0548">Nucleotidyltransferase</keyword>
<sequence length="223" mass="25861">MSSRLGKPLVIDNMTASMCHNGNEMVAYARVMIEIDAKKRCQKNRVNIDKHDEKKKYQRKQDDEGFIEDKGNIQYMYKPKEDAMKNQQKPRKVMQKNEDQFKTPNRVNNRDNESPSKKMWNVGTKIVEELKKLQIDIECEVNDVAKNLVANKIDGVDTTDVMAKRNSIDFNCSTWNIKGMCTEDKQNEIRNFIMEEHLSICGVLETHLKDNRVSKIGNVVFGN</sequence>
<keyword evidence="2" id="KW-0808">Transferase</keyword>
<comment type="caution">
    <text evidence="2">The sequence shown here is derived from an EMBL/GenBank/DDBJ whole genome shotgun (WGS) entry which is preliminary data.</text>
</comment>
<proteinExistence type="predicted"/>
<reference evidence="2" key="1">
    <citation type="journal article" date="2019" name="Sci. Rep.">
        <title>Draft genome of Tanacetum cinerariifolium, the natural source of mosquito coil.</title>
        <authorList>
            <person name="Yamashiro T."/>
            <person name="Shiraishi A."/>
            <person name="Satake H."/>
            <person name="Nakayama K."/>
        </authorList>
    </citation>
    <scope>NUCLEOTIDE SEQUENCE</scope>
</reference>
<dbReference type="GO" id="GO:0003964">
    <property type="term" value="F:RNA-directed DNA polymerase activity"/>
    <property type="evidence" value="ECO:0007669"/>
    <property type="project" value="UniProtKB-KW"/>
</dbReference>
<dbReference type="Gene3D" id="3.60.10.10">
    <property type="entry name" value="Endonuclease/exonuclease/phosphatase"/>
    <property type="match status" value="1"/>
</dbReference>
<dbReference type="EMBL" id="BKCJ010136399">
    <property type="protein sequence ID" value="GEX88164.1"/>
    <property type="molecule type" value="Genomic_DNA"/>
</dbReference>
<organism evidence="2">
    <name type="scientific">Tanacetum cinerariifolium</name>
    <name type="common">Dalmatian daisy</name>
    <name type="synonym">Chrysanthemum cinerariifolium</name>
    <dbReference type="NCBI Taxonomy" id="118510"/>
    <lineage>
        <taxon>Eukaryota</taxon>
        <taxon>Viridiplantae</taxon>
        <taxon>Streptophyta</taxon>
        <taxon>Embryophyta</taxon>
        <taxon>Tracheophyta</taxon>
        <taxon>Spermatophyta</taxon>
        <taxon>Magnoliopsida</taxon>
        <taxon>eudicotyledons</taxon>
        <taxon>Gunneridae</taxon>
        <taxon>Pentapetalae</taxon>
        <taxon>asterids</taxon>
        <taxon>campanulids</taxon>
        <taxon>Asterales</taxon>
        <taxon>Asteraceae</taxon>
        <taxon>Asteroideae</taxon>
        <taxon>Anthemideae</taxon>
        <taxon>Anthemidinae</taxon>
        <taxon>Tanacetum</taxon>
    </lineage>
</organism>
<evidence type="ECO:0000256" key="1">
    <source>
        <dbReference type="SAM" id="MobiDB-lite"/>
    </source>
</evidence>
<gene>
    <name evidence="2" type="ORF">Tci_360139</name>
</gene>
<name>A0A699HBC0_TANCI</name>
<dbReference type="AlphaFoldDB" id="A0A699HBC0"/>
<feature type="region of interest" description="Disordered" evidence="1">
    <location>
        <begin position="82"/>
        <end position="117"/>
    </location>
</feature>
<accession>A0A699HBC0</accession>
<evidence type="ECO:0000313" key="2">
    <source>
        <dbReference type="EMBL" id="GEX88164.1"/>
    </source>
</evidence>
<dbReference type="InterPro" id="IPR036691">
    <property type="entry name" value="Endo/exonu/phosph_ase_sf"/>
</dbReference>
<protein>
    <submittedName>
        <fullName evidence="2">RNA-directed DNA polymerase, eukaryota, reverse transcriptase zinc-binding domain protein</fullName>
    </submittedName>
</protein>
<keyword evidence="2" id="KW-0695">RNA-directed DNA polymerase</keyword>